<comment type="caution">
    <text evidence="7">The sequence shown here is derived from an EMBL/GenBank/DDBJ whole genome shotgun (WGS) entry which is preliminary data.</text>
</comment>
<evidence type="ECO:0000256" key="2">
    <source>
        <dbReference type="ARBA" id="ARBA00023015"/>
    </source>
</evidence>
<dbReference type="InterPro" id="IPR036388">
    <property type="entry name" value="WH-like_DNA-bd_sf"/>
</dbReference>
<feature type="DNA-binding region" description="OmpR/PhoB-type" evidence="5">
    <location>
        <begin position="1"/>
        <end position="97"/>
    </location>
</feature>
<dbReference type="Pfam" id="PF00486">
    <property type="entry name" value="Trans_reg_C"/>
    <property type="match status" value="1"/>
</dbReference>
<keyword evidence="2" id="KW-0805">Transcription regulation</keyword>
<dbReference type="AlphaFoldDB" id="A0A9W6RHI7"/>
<evidence type="ECO:0000256" key="5">
    <source>
        <dbReference type="PROSITE-ProRule" id="PRU01091"/>
    </source>
</evidence>
<dbReference type="Gene3D" id="1.10.10.10">
    <property type="entry name" value="Winged helix-like DNA-binding domain superfamily/Winged helix DNA-binding domain"/>
    <property type="match status" value="1"/>
</dbReference>
<dbReference type="GO" id="GO:0006355">
    <property type="term" value="P:regulation of DNA-templated transcription"/>
    <property type="evidence" value="ECO:0007669"/>
    <property type="project" value="InterPro"/>
</dbReference>
<keyword evidence="4" id="KW-0804">Transcription</keyword>
<dbReference type="EMBL" id="BSTJ01000002">
    <property type="protein sequence ID" value="GLY74020.1"/>
    <property type="molecule type" value="Genomic_DNA"/>
</dbReference>
<dbReference type="RefSeq" id="WP_285619673.1">
    <property type="nucleotide sequence ID" value="NZ_BSTJ01000002.1"/>
</dbReference>
<dbReference type="InterPro" id="IPR005158">
    <property type="entry name" value="BTAD"/>
</dbReference>
<dbReference type="CDD" id="cd15831">
    <property type="entry name" value="BTAD"/>
    <property type="match status" value="1"/>
</dbReference>
<evidence type="ECO:0000256" key="3">
    <source>
        <dbReference type="ARBA" id="ARBA00023125"/>
    </source>
</evidence>
<dbReference type="InterPro" id="IPR011990">
    <property type="entry name" value="TPR-like_helical_dom_sf"/>
</dbReference>
<dbReference type="PRINTS" id="PR00364">
    <property type="entry name" value="DISEASERSIST"/>
</dbReference>
<dbReference type="InterPro" id="IPR019734">
    <property type="entry name" value="TPR_rpt"/>
</dbReference>
<sequence length="992" mass="107528">MQVRLLGPVELWDGAVSAPLGPRARAVLAALALDPGRVRSVDRLIEAVWGERAPTTATAQIQACVSALRRAWRLADPDGEPVRDVIVTVPPGYVLRTDQVDLLEFERRIGAARGMDPARAAEELRAALALWRGPALGGLPSLAAEAERLEERRLTAIEERIDADLAVGRAGDLIPEVVSLVAAHPLRERFRGQLMRALHRAGRRSEALDAYQEARETLVAELGLEPGPDLRRIQQAILADDTGPAGPVGEPAPSAGPSPLPPDIADFTGRAKQVAEIAAALTWRPEPYAAVPIIAISGRGGVGKTTLAVHVAHRLRQEFPDGRLYVGLHGSEATPADPGDVLGRLLRALGVDGAAIPADPDERADLYRARLDGRRALIVLDNAADERQVRPLLPGSPLCAVLVTSRRRLTGLAGATRIELDAFDPVQAAELLTRVAGPERVAAEPEAADRVTALCDRLPLALRIAAARLAAKPHWTLDRLARRLADEHRRLDELVHADLEVRGSLALGHRGLSAAAQRAFRLLGVLEVADFAAWTAAALVDVPMQEGEDLVEELVDARLLEVAGRDATDQPRYRFHDLLRVYARERAVAEETPSERGAALARVAGAWLALVDEAERRLPNCYYAPLSGDAPRMPLDPESTDVLLRDPLAWFESERSAITAMVEQAHAAGMPGPCWELASASLPLFEFCGDLVEWRRCCDHALAAARESGDLRGEAASEINLGAMLYVQSEFGEARGHFERAATLCERIGERYGRAGALCGVAGTVRINGDPEGSRPLWADALRLFGEMGDRRAEAYAVEGLGLCDLDQGRAEPARARFEEMLRLYRSAGNGMGEAHALRRIAGVELELGRYAEALRLLEEALPTFRAIGDRLSEAVVQMRMGECLVRQKRHDDARPVLDRVMTTFRDVGWRTCEGHVLRLTGEMLLADGDPDAAAAQLGESLRIFRDLQESLDVAETLRCLAETHVAKGNEEAAAAARDEARGILVELGREL</sequence>
<dbReference type="InterPro" id="IPR016032">
    <property type="entry name" value="Sig_transdc_resp-reg_C-effctor"/>
</dbReference>
<dbReference type="SMART" id="SM00862">
    <property type="entry name" value="Trans_reg_C"/>
    <property type="match status" value="1"/>
</dbReference>
<dbReference type="InterPro" id="IPR027417">
    <property type="entry name" value="P-loop_NTPase"/>
</dbReference>
<proteinExistence type="inferred from homology"/>
<dbReference type="Gene3D" id="1.25.40.10">
    <property type="entry name" value="Tetratricopeptide repeat domain"/>
    <property type="match status" value="3"/>
</dbReference>
<dbReference type="Gene3D" id="3.40.50.300">
    <property type="entry name" value="P-loop containing nucleotide triphosphate hydrolases"/>
    <property type="match status" value="1"/>
</dbReference>
<dbReference type="SUPFAM" id="SSF46894">
    <property type="entry name" value="C-terminal effector domain of the bipartite response regulators"/>
    <property type="match status" value="1"/>
</dbReference>
<dbReference type="PANTHER" id="PTHR35807:SF1">
    <property type="entry name" value="TRANSCRIPTIONAL REGULATOR REDD"/>
    <property type="match status" value="1"/>
</dbReference>
<dbReference type="SMART" id="SM00028">
    <property type="entry name" value="TPR"/>
    <property type="match status" value="4"/>
</dbReference>
<evidence type="ECO:0000313" key="8">
    <source>
        <dbReference type="Proteomes" id="UP001165135"/>
    </source>
</evidence>
<evidence type="ECO:0000259" key="6">
    <source>
        <dbReference type="PROSITE" id="PS51755"/>
    </source>
</evidence>
<protein>
    <submittedName>
        <fullName evidence="7">SARP family transcriptional regulator</fullName>
    </submittedName>
</protein>
<comment type="similarity">
    <text evidence="1">Belongs to the AfsR/DnrI/RedD regulatory family.</text>
</comment>
<dbReference type="SMART" id="SM01043">
    <property type="entry name" value="BTAD"/>
    <property type="match status" value="1"/>
</dbReference>
<dbReference type="Proteomes" id="UP001165135">
    <property type="component" value="Unassembled WGS sequence"/>
</dbReference>
<feature type="domain" description="OmpR/PhoB-type" evidence="6">
    <location>
        <begin position="1"/>
        <end position="97"/>
    </location>
</feature>
<gene>
    <name evidence="7" type="ORF">Airi01_022870</name>
</gene>
<dbReference type="GO" id="GO:0043531">
    <property type="term" value="F:ADP binding"/>
    <property type="evidence" value="ECO:0007669"/>
    <property type="project" value="InterPro"/>
</dbReference>
<organism evidence="7 8">
    <name type="scientific">Actinoallomurus iriomotensis</name>
    <dbReference type="NCBI Taxonomy" id="478107"/>
    <lineage>
        <taxon>Bacteria</taxon>
        <taxon>Bacillati</taxon>
        <taxon>Actinomycetota</taxon>
        <taxon>Actinomycetes</taxon>
        <taxon>Streptosporangiales</taxon>
        <taxon>Thermomonosporaceae</taxon>
        <taxon>Actinoallomurus</taxon>
    </lineage>
</organism>
<dbReference type="InterPro" id="IPR001867">
    <property type="entry name" value="OmpR/PhoB-type_DNA-bd"/>
</dbReference>
<dbReference type="PANTHER" id="PTHR35807">
    <property type="entry name" value="TRANSCRIPTIONAL REGULATOR REDD-RELATED"/>
    <property type="match status" value="1"/>
</dbReference>
<evidence type="ECO:0000256" key="1">
    <source>
        <dbReference type="ARBA" id="ARBA00005820"/>
    </source>
</evidence>
<dbReference type="SUPFAM" id="SSF48452">
    <property type="entry name" value="TPR-like"/>
    <property type="match status" value="3"/>
</dbReference>
<reference evidence="7" key="1">
    <citation type="submission" date="2023-03" db="EMBL/GenBank/DDBJ databases">
        <title>Actinoallomurus iriomotensis NBRC 103681.</title>
        <authorList>
            <person name="Ichikawa N."/>
            <person name="Sato H."/>
            <person name="Tonouchi N."/>
        </authorList>
    </citation>
    <scope>NUCLEOTIDE SEQUENCE</scope>
    <source>
        <strain evidence="7">NBRC 103681</strain>
    </source>
</reference>
<dbReference type="InterPro" id="IPR002182">
    <property type="entry name" value="NB-ARC"/>
</dbReference>
<evidence type="ECO:0000256" key="4">
    <source>
        <dbReference type="ARBA" id="ARBA00023163"/>
    </source>
</evidence>
<dbReference type="Pfam" id="PF03704">
    <property type="entry name" value="BTAD"/>
    <property type="match status" value="1"/>
</dbReference>
<keyword evidence="3 5" id="KW-0238">DNA-binding</keyword>
<dbReference type="GO" id="GO:0000160">
    <property type="term" value="P:phosphorelay signal transduction system"/>
    <property type="evidence" value="ECO:0007669"/>
    <property type="project" value="InterPro"/>
</dbReference>
<dbReference type="SUPFAM" id="SSF52540">
    <property type="entry name" value="P-loop containing nucleoside triphosphate hydrolases"/>
    <property type="match status" value="1"/>
</dbReference>
<dbReference type="Pfam" id="PF13374">
    <property type="entry name" value="TPR_10"/>
    <property type="match status" value="1"/>
</dbReference>
<dbReference type="Pfam" id="PF13424">
    <property type="entry name" value="TPR_12"/>
    <property type="match status" value="1"/>
</dbReference>
<name>A0A9W6RHI7_9ACTN</name>
<dbReference type="GO" id="GO:0003677">
    <property type="term" value="F:DNA binding"/>
    <property type="evidence" value="ECO:0007669"/>
    <property type="project" value="UniProtKB-UniRule"/>
</dbReference>
<dbReference type="InterPro" id="IPR051677">
    <property type="entry name" value="AfsR-DnrI-RedD_regulator"/>
</dbReference>
<accession>A0A9W6RHI7</accession>
<dbReference type="Pfam" id="PF00931">
    <property type="entry name" value="NB-ARC"/>
    <property type="match status" value="1"/>
</dbReference>
<evidence type="ECO:0000313" key="7">
    <source>
        <dbReference type="EMBL" id="GLY74020.1"/>
    </source>
</evidence>
<dbReference type="PROSITE" id="PS51755">
    <property type="entry name" value="OMPR_PHOB"/>
    <property type="match status" value="1"/>
</dbReference>